<feature type="domain" description="Metallo-beta-lactamase" evidence="5">
    <location>
        <begin position="12"/>
        <end position="189"/>
    </location>
</feature>
<dbReference type="PANTHER" id="PTHR46233">
    <property type="entry name" value="HYDROXYACYLGLUTATHIONE HYDROLASE GLOC"/>
    <property type="match status" value="1"/>
</dbReference>
<reference evidence="6" key="1">
    <citation type="submission" date="2017-11" db="EMBL/GenBank/DDBJ databases">
        <title>Three new genomes from thermophilic consortium.</title>
        <authorList>
            <person name="Quaggio R."/>
            <person name="Amgarten D."/>
            <person name="Setubal J.C."/>
        </authorList>
    </citation>
    <scope>NUCLEOTIDE SEQUENCE</scope>
    <source>
        <strain evidence="6">ZCTH01-B2</strain>
    </source>
</reference>
<proteinExistence type="predicted"/>
<dbReference type="RefSeq" id="WP_273380013.1">
    <property type="nucleotide sequence ID" value="NZ_PIUK01000118.1"/>
</dbReference>
<dbReference type="PANTHER" id="PTHR46233:SF3">
    <property type="entry name" value="HYDROXYACYLGLUTATHIONE HYDROLASE GLOC"/>
    <property type="match status" value="1"/>
</dbReference>
<keyword evidence="4" id="KW-0862">Zinc</keyword>
<evidence type="ECO:0000256" key="2">
    <source>
        <dbReference type="ARBA" id="ARBA00022723"/>
    </source>
</evidence>
<sequence>MQLWHRALGAFMANCYIVACGETRQALVIDPGVPDPWIQSCVMENDLTVVGIVLTHGHLDHIGGVDWVKGWSGAPVAIHEADADCLTSPALNGSLYFGMTVQASPADRLLQDGDEVEAGALRFRVIHTPGHSPGGICLYRPGHLLAGDTLFAGSIGRTDLPGGDYHTLIQSIKERLLTLPPDTAVYPGHGPSTTIGDEKAYNPFLA</sequence>
<dbReference type="InterPro" id="IPR051453">
    <property type="entry name" value="MBL_Glyoxalase_II"/>
</dbReference>
<dbReference type="InterPro" id="IPR036866">
    <property type="entry name" value="RibonucZ/Hydroxyglut_hydro"/>
</dbReference>
<evidence type="ECO:0000256" key="1">
    <source>
        <dbReference type="ARBA" id="ARBA00001947"/>
    </source>
</evidence>
<evidence type="ECO:0000313" key="7">
    <source>
        <dbReference type="Proteomes" id="UP000732377"/>
    </source>
</evidence>
<gene>
    <name evidence="6" type="ORF">CWE10_11975</name>
</gene>
<evidence type="ECO:0000256" key="4">
    <source>
        <dbReference type="ARBA" id="ARBA00022833"/>
    </source>
</evidence>
<dbReference type="Pfam" id="PF00753">
    <property type="entry name" value="Lactamase_B"/>
    <property type="match status" value="1"/>
</dbReference>
<dbReference type="Gene3D" id="3.60.15.10">
    <property type="entry name" value="Ribonuclease Z/Hydroxyacylglutathione hydrolase-like"/>
    <property type="match status" value="1"/>
</dbReference>
<organism evidence="6 7">
    <name type="scientific">Symbiobacterium thermophilum</name>
    <dbReference type="NCBI Taxonomy" id="2734"/>
    <lineage>
        <taxon>Bacteria</taxon>
        <taxon>Bacillati</taxon>
        <taxon>Bacillota</taxon>
        <taxon>Clostridia</taxon>
        <taxon>Eubacteriales</taxon>
        <taxon>Symbiobacteriaceae</taxon>
        <taxon>Symbiobacterium</taxon>
    </lineage>
</organism>
<comment type="cofactor">
    <cofactor evidence="1">
        <name>Zn(2+)</name>
        <dbReference type="ChEBI" id="CHEBI:29105"/>
    </cofactor>
</comment>
<dbReference type="InterPro" id="IPR001279">
    <property type="entry name" value="Metallo-B-lactamas"/>
</dbReference>
<name>A0A953LKF0_SYMTR</name>
<comment type="caution">
    <text evidence="6">The sequence shown here is derived from an EMBL/GenBank/DDBJ whole genome shotgun (WGS) entry which is preliminary data.</text>
</comment>
<dbReference type="Proteomes" id="UP000732377">
    <property type="component" value="Unassembled WGS sequence"/>
</dbReference>
<evidence type="ECO:0000256" key="3">
    <source>
        <dbReference type="ARBA" id="ARBA00022801"/>
    </source>
</evidence>
<evidence type="ECO:0000259" key="5">
    <source>
        <dbReference type="SMART" id="SM00849"/>
    </source>
</evidence>
<dbReference type="EMBL" id="PIUK01000118">
    <property type="protein sequence ID" value="MBY6276907.1"/>
    <property type="molecule type" value="Genomic_DNA"/>
</dbReference>
<dbReference type="AlphaFoldDB" id="A0A953LKF0"/>
<dbReference type="GO" id="GO:0016787">
    <property type="term" value="F:hydrolase activity"/>
    <property type="evidence" value="ECO:0007669"/>
    <property type="project" value="UniProtKB-KW"/>
</dbReference>
<accession>A0A953LKF0</accession>
<protein>
    <submittedName>
        <fullName evidence="6">MBL fold metallo-hydrolase</fullName>
    </submittedName>
</protein>
<dbReference type="SMART" id="SM00849">
    <property type="entry name" value="Lactamase_B"/>
    <property type="match status" value="1"/>
</dbReference>
<evidence type="ECO:0000313" key="6">
    <source>
        <dbReference type="EMBL" id="MBY6276907.1"/>
    </source>
</evidence>
<dbReference type="CDD" id="cd06262">
    <property type="entry name" value="metallo-hydrolase-like_MBL-fold"/>
    <property type="match status" value="1"/>
</dbReference>
<keyword evidence="3" id="KW-0378">Hydrolase</keyword>
<dbReference type="SUPFAM" id="SSF56281">
    <property type="entry name" value="Metallo-hydrolase/oxidoreductase"/>
    <property type="match status" value="1"/>
</dbReference>
<dbReference type="GO" id="GO:0046872">
    <property type="term" value="F:metal ion binding"/>
    <property type="evidence" value="ECO:0007669"/>
    <property type="project" value="UniProtKB-KW"/>
</dbReference>
<keyword evidence="2" id="KW-0479">Metal-binding</keyword>